<dbReference type="Proteomes" id="UP000811282">
    <property type="component" value="Unassembled WGS sequence"/>
</dbReference>
<sequence>MGKYPFFPLLLLIAPLVASAADAHHEMAGMNAENDQGTLSAASKAYLDSMKNMHGDMSAGVKAADPDVAFAQGMIPHHQGAINMAEVELKYGKDPAMRKMAENVISAQKAEIATMQQWLAEHGQKK</sequence>
<dbReference type="RefSeq" id="WP_215670409.1">
    <property type="nucleotide sequence ID" value="NZ_JAFJYC010000002.1"/>
</dbReference>
<accession>A0ABS5YD56</accession>
<feature type="chain" id="PRO_5047094605" evidence="1">
    <location>
        <begin position="21"/>
        <end position="126"/>
    </location>
</feature>
<evidence type="ECO:0000256" key="1">
    <source>
        <dbReference type="SAM" id="SignalP"/>
    </source>
</evidence>
<proteinExistence type="predicted"/>
<dbReference type="EMBL" id="JAFJYC010000002">
    <property type="protein sequence ID" value="MBT9432965.1"/>
    <property type="molecule type" value="Genomic_DNA"/>
</dbReference>
<name>A0ABS5YD56_9GAMM</name>
<gene>
    <name evidence="3" type="ORF">JZM24_14000</name>
</gene>
<reference evidence="3 4" key="1">
    <citation type="journal article" date="2021" name="Genome Biol. Evol.">
        <title>The evolution of interdependence in a four-way mealybug symbiosis.</title>
        <authorList>
            <person name="Garber A.I."/>
            <person name="Kupper M."/>
            <person name="Laetsch D.R."/>
            <person name="Weldon S.R."/>
            <person name="Ladinsky M.S."/>
            <person name="Bjorkman P.J."/>
            <person name="McCutcheon J.P."/>
        </authorList>
    </citation>
    <scope>NUCLEOTIDE SEQUENCE [LARGE SCALE GENOMIC DNA]</scope>
    <source>
        <strain evidence="3">SOD</strain>
    </source>
</reference>
<comment type="caution">
    <text evidence="3">The sequence shown here is derived from an EMBL/GenBank/DDBJ whole genome shotgun (WGS) entry which is preliminary data.</text>
</comment>
<protein>
    <submittedName>
        <fullName evidence="3">DUF305 domain-containing protein</fullName>
    </submittedName>
</protein>
<dbReference type="PANTHER" id="PTHR36933">
    <property type="entry name" value="SLL0788 PROTEIN"/>
    <property type="match status" value="1"/>
</dbReference>
<evidence type="ECO:0000259" key="2">
    <source>
        <dbReference type="Pfam" id="PF03713"/>
    </source>
</evidence>
<dbReference type="InterPro" id="IPR012347">
    <property type="entry name" value="Ferritin-like"/>
</dbReference>
<organism evidence="3 4">
    <name type="scientific">Candidatus Sodalis endolongispinus</name>
    <dbReference type="NCBI Taxonomy" id="2812662"/>
    <lineage>
        <taxon>Bacteria</taxon>
        <taxon>Pseudomonadati</taxon>
        <taxon>Pseudomonadota</taxon>
        <taxon>Gammaproteobacteria</taxon>
        <taxon>Enterobacterales</taxon>
        <taxon>Bruguierivoracaceae</taxon>
        <taxon>Sodalis</taxon>
    </lineage>
</organism>
<keyword evidence="4" id="KW-1185">Reference proteome</keyword>
<feature type="domain" description="DUF305" evidence="2">
    <location>
        <begin position="24"/>
        <end position="119"/>
    </location>
</feature>
<dbReference type="InterPro" id="IPR005183">
    <property type="entry name" value="DUF305_CopM-like"/>
</dbReference>
<keyword evidence="1" id="KW-0732">Signal</keyword>
<feature type="signal peptide" evidence="1">
    <location>
        <begin position="1"/>
        <end position="20"/>
    </location>
</feature>
<dbReference type="PANTHER" id="PTHR36933:SF1">
    <property type="entry name" value="SLL0788 PROTEIN"/>
    <property type="match status" value="1"/>
</dbReference>
<evidence type="ECO:0000313" key="4">
    <source>
        <dbReference type="Proteomes" id="UP000811282"/>
    </source>
</evidence>
<evidence type="ECO:0000313" key="3">
    <source>
        <dbReference type="EMBL" id="MBT9432965.1"/>
    </source>
</evidence>
<dbReference type="Pfam" id="PF03713">
    <property type="entry name" value="DUF305"/>
    <property type="match status" value="1"/>
</dbReference>
<dbReference type="Gene3D" id="1.20.1260.10">
    <property type="match status" value="1"/>
</dbReference>